<gene>
    <name evidence="2" type="primary">tolB</name>
    <name evidence="2" type="ORF">OJF2_68280</name>
</gene>
<keyword evidence="3" id="KW-1185">Reference proteome</keyword>
<keyword evidence="1" id="KW-0732">Signal</keyword>
<proteinExistence type="predicted"/>
<accession>A0A5B9WEB5</accession>
<sequence precursor="true">MSLARALVLMLLSAAPAWAQDRIYWTVPQPGNAKEVWSMNADGSGKTNLFPAGIAPPPGYDSISSIAGPSAGAYPIDPSSPGSPSARWWLASVSGAGATAVFAFAPNGQGGVAWRQLSDIPLSPSPDVSRSITGLLALPTGASDDFASFQFLEAVHDGTAWTSTYSLVRFANPFTRPSGSVTLDQLQFLTSAGPGDAPGAQTWSPDGRFLAYIGSQPYPNGSTRRALRILDTMTGVDHFVLDTITAGVQPNRPRWSNNGEEIAFDSNSYFGSNSGVYAVNPSSGAVRAIATAGNSTDFFSAPVWSPDGTALAVMQSYQGSKASLRNRGMISRIPSSGVTKKSGPVPLTANSDAYLIPTPLGWR</sequence>
<dbReference type="SUPFAM" id="SSF50993">
    <property type="entry name" value="Peptidase/esterase 'gauge' domain"/>
    <property type="match status" value="1"/>
</dbReference>
<dbReference type="AlphaFoldDB" id="A0A5B9WEB5"/>
<reference evidence="2 3" key="1">
    <citation type="submission" date="2019-08" db="EMBL/GenBank/DDBJ databases">
        <title>Deep-cultivation of Planctomycetes and their phenomic and genomic characterization uncovers novel biology.</title>
        <authorList>
            <person name="Wiegand S."/>
            <person name="Jogler M."/>
            <person name="Boedeker C."/>
            <person name="Pinto D."/>
            <person name="Vollmers J."/>
            <person name="Rivas-Marin E."/>
            <person name="Kohn T."/>
            <person name="Peeters S.H."/>
            <person name="Heuer A."/>
            <person name="Rast P."/>
            <person name="Oberbeckmann S."/>
            <person name="Bunk B."/>
            <person name="Jeske O."/>
            <person name="Meyerdierks A."/>
            <person name="Storesund J.E."/>
            <person name="Kallscheuer N."/>
            <person name="Luecker S."/>
            <person name="Lage O.M."/>
            <person name="Pohl T."/>
            <person name="Merkel B.J."/>
            <person name="Hornburger P."/>
            <person name="Mueller R.-W."/>
            <person name="Bruemmer F."/>
            <person name="Labrenz M."/>
            <person name="Spormann A.M."/>
            <person name="Op den Camp H."/>
            <person name="Overmann J."/>
            <person name="Amann R."/>
            <person name="Jetten M.S.M."/>
            <person name="Mascher T."/>
            <person name="Medema M.H."/>
            <person name="Devos D.P."/>
            <person name="Kaster A.-K."/>
            <person name="Ovreas L."/>
            <person name="Rohde M."/>
            <person name="Galperin M.Y."/>
            <person name="Jogler C."/>
        </authorList>
    </citation>
    <scope>NUCLEOTIDE SEQUENCE [LARGE SCALE GENOMIC DNA]</scope>
    <source>
        <strain evidence="2 3">OJF2</strain>
    </source>
</reference>
<protein>
    <submittedName>
        <fullName evidence="2">Protein TolB</fullName>
    </submittedName>
</protein>
<feature type="signal peptide" evidence="1">
    <location>
        <begin position="1"/>
        <end position="19"/>
    </location>
</feature>
<evidence type="ECO:0000256" key="1">
    <source>
        <dbReference type="SAM" id="SignalP"/>
    </source>
</evidence>
<dbReference type="KEGG" id="agv:OJF2_68280"/>
<dbReference type="InterPro" id="IPR011659">
    <property type="entry name" value="WD40"/>
</dbReference>
<dbReference type="Gene3D" id="2.120.10.30">
    <property type="entry name" value="TolB, C-terminal domain"/>
    <property type="match status" value="1"/>
</dbReference>
<dbReference type="EMBL" id="CP042997">
    <property type="protein sequence ID" value="QEH38230.1"/>
    <property type="molecule type" value="Genomic_DNA"/>
</dbReference>
<name>A0A5B9WEB5_9BACT</name>
<feature type="chain" id="PRO_5022689446" evidence="1">
    <location>
        <begin position="20"/>
        <end position="363"/>
    </location>
</feature>
<dbReference type="Proteomes" id="UP000324233">
    <property type="component" value="Chromosome"/>
</dbReference>
<dbReference type="InterPro" id="IPR011042">
    <property type="entry name" value="6-blade_b-propeller_TolB-like"/>
</dbReference>
<evidence type="ECO:0000313" key="3">
    <source>
        <dbReference type="Proteomes" id="UP000324233"/>
    </source>
</evidence>
<organism evidence="2 3">
    <name type="scientific">Aquisphaera giovannonii</name>
    <dbReference type="NCBI Taxonomy" id="406548"/>
    <lineage>
        <taxon>Bacteria</taxon>
        <taxon>Pseudomonadati</taxon>
        <taxon>Planctomycetota</taxon>
        <taxon>Planctomycetia</taxon>
        <taxon>Isosphaerales</taxon>
        <taxon>Isosphaeraceae</taxon>
        <taxon>Aquisphaera</taxon>
    </lineage>
</organism>
<dbReference type="Pfam" id="PF07676">
    <property type="entry name" value="PD40"/>
    <property type="match status" value="1"/>
</dbReference>
<evidence type="ECO:0000313" key="2">
    <source>
        <dbReference type="EMBL" id="QEH38230.1"/>
    </source>
</evidence>